<feature type="signal peptide" evidence="1">
    <location>
        <begin position="1"/>
        <end position="21"/>
    </location>
</feature>
<organism evidence="2 3">
    <name type="scientific">Myxococcus landrumensis</name>
    <dbReference type="NCBI Taxonomy" id="2813577"/>
    <lineage>
        <taxon>Bacteria</taxon>
        <taxon>Pseudomonadati</taxon>
        <taxon>Myxococcota</taxon>
        <taxon>Myxococcia</taxon>
        <taxon>Myxococcales</taxon>
        <taxon>Cystobacterineae</taxon>
        <taxon>Myxococcaceae</taxon>
        <taxon>Myxococcus</taxon>
    </lineage>
</organism>
<proteinExistence type="predicted"/>
<name>A0ABX7NJC5_9BACT</name>
<dbReference type="RefSeq" id="WP_206719110.1">
    <property type="nucleotide sequence ID" value="NZ_CP071091.1"/>
</dbReference>
<feature type="chain" id="PRO_5046798333" description="Peptidase M12A domain-containing protein" evidence="1">
    <location>
        <begin position="22"/>
        <end position="350"/>
    </location>
</feature>
<evidence type="ECO:0000313" key="3">
    <source>
        <dbReference type="Proteomes" id="UP000663090"/>
    </source>
</evidence>
<dbReference type="SUPFAM" id="SSF55486">
    <property type="entry name" value="Metalloproteases ('zincins'), catalytic domain"/>
    <property type="match status" value="1"/>
</dbReference>
<accession>A0ABX7NJC5</accession>
<reference evidence="2 3" key="1">
    <citation type="submission" date="2021-02" db="EMBL/GenBank/DDBJ databases">
        <title>De Novo genome assembly of isolated myxobacteria.</title>
        <authorList>
            <person name="Stevens D.C."/>
        </authorList>
    </citation>
    <scope>NUCLEOTIDE SEQUENCE [LARGE SCALE GENOMIC DNA]</scope>
    <source>
        <strain evidence="2 3">SCHIC003</strain>
    </source>
</reference>
<dbReference type="EMBL" id="CP071091">
    <property type="protein sequence ID" value="QSQ17491.1"/>
    <property type="molecule type" value="Genomic_DNA"/>
</dbReference>
<protein>
    <recommendedName>
        <fullName evidence="4">Peptidase M12A domain-containing protein</fullName>
    </recommendedName>
</protein>
<dbReference type="InterPro" id="IPR024079">
    <property type="entry name" value="MetalloPept_cat_dom_sf"/>
</dbReference>
<gene>
    <name evidence="2" type="ORF">JY572_16250</name>
</gene>
<keyword evidence="3" id="KW-1185">Reference proteome</keyword>
<sequence length="350" mass="37524">MKTRTGLLLLASVLAAGSAQAAAWNGGVHDSTPSICFVGNALTARPARVQQVLEYIEDYERAANIRFTYLGTCPAPVVLANGTEWHNGDIRIVLWGTSVSPFGQVPGVGCPMFLDENGNYTGENDDGSSWSNSPASLSAHRGCRYNLKLGDDADAQGTPWRDHTLHEFGHAMGLTHEHKRDDADAAVACPAAGFGGDNGSSHLTVYDRYSVMNYRFLTCGINGNYGHAGLSALDRLAMHILYPEATPVAELWGRTVIQTTEPLLLTSAWGARGADLGFAAPSFQWTLSGTTYSTTSTLSTALPAGTYPLHLTYQDFLGRVYSYSSTVKVLTPADYARRIVSPIAALSPLM</sequence>
<evidence type="ECO:0008006" key="4">
    <source>
        <dbReference type="Google" id="ProtNLM"/>
    </source>
</evidence>
<evidence type="ECO:0000313" key="2">
    <source>
        <dbReference type="EMBL" id="QSQ17491.1"/>
    </source>
</evidence>
<evidence type="ECO:0000256" key="1">
    <source>
        <dbReference type="SAM" id="SignalP"/>
    </source>
</evidence>
<keyword evidence="1" id="KW-0732">Signal</keyword>
<dbReference type="Gene3D" id="3.40.390.10">
    <property type="entry name" value="Collagenase (Catalytic Domain)"/>
    <property type="match status" value="1"/>
</dbReference>
<dbReference type="Proteomes" id="UP000663090">
    <property type="component" value="Chromosome"/>
</dbReference>